<dbReference type="PANTHER" id="PTHR24126">
    <property type="entry name" value="ANKYRIN REPEAT, PH AND SEC7 DOMAIN CONTAINING PROTEIN SECG-RELATED"/>
    <property type="match status" value="1"/>
</dbReference>
<feature type="repeat" description="ANK" evidence="3">
    <location>
        <begin position="36"/>
        <end position="68"/>
    </location>
</feature>
<name>A0A6C1DRU4_SACPS</name>
<dbReference type="AlphaFoldDB" id="A0A6C1DRU4"/>
<dbReference type="Gene3D" id="1.25.40.20">
    <property type="entry name" value="Ankyrin repeat-containing domain"/>
    <property type="match status" value="1"/>
</dbReference>
<feature type="repeat" description="ANK" evidence="3">
    <location>
        <begin position="174"/>
        <end position="207"/>
    </location>
</feature>
<dbReference type="InterPro" id="IPR002110">
    <property type="entry name" value="Ankyrin_rpt"/>
</dbReference>
<dbReference type="Pfam" id="PF00023">
    <property type="entry name" value="Ank"/>
    <property type="match status" value="1"/>
</dbReference>
<dbReference type="PROSITE" id="PS50297">
    <property type="entry name" value="ANK_REP_REGION"/>
    <property type="match status" value="2"/>
</dbReference>
<dbReference type="PRINTS" id="PR01415">
    <property type="entry name" value="ANKYRIN"/>
</dbReference>
<dbReference type="FunFam" id="1.25.40.20:FF:000385">
    <property type="entry name" value="Probable 26S proteasome regulatory subunit p28"/>
    <property type="match status" value="1"/>
</dbReference>
<sequence>MSNNYPLHQACMENEFFKVQELLHSKPSLLLQKDQDGRIPLHWSVSFQAHEITSFLLSKMENVNLDDYPDDSGWTPFHIACSVGNLEVVKSLYDRPLKPDLNKITNQGVTCLHLAVGKKWFEVSQFLIENGASVGIKDKFNQIPLHRAASVGSLKLIELLCGLGKSPVNWQDKQGWTPLFHALAEGHGDAAVLLVEKYGAEYDLVDNKGAKAEDVALNEQVKKFFLNNV</sequence>
<feature type="repeat" description="ANK" evidence="3">
    <location>
        <begin position="107"/>
        <end position="139"/>
    </location>
</feature>
<evidence type="ECO:0000256" key="1">
    <source>
        <dbReference type="ARBA" id="ARBA00022737"/>
    </source>
</evidence>
<dbReference type="EMBL" id="CP048988">
    <property type="protein sequence ID" value="QID79752.1"/>
    <property type="molecule type" value="Genomic_DNA"/>
</dbReference>
<evidence type="ECO:0000256" key="3">
    <source>
        <dbReference type="PROSITE-ProRule" id="PRU00023"/>
    </source>
</evidence>
<dbReference type="SUPFAM" id="SSF48403">
    <property type="entry name" value="Ankyrin repeat"/>
    <property type="match status" value="1"/>
</dbReference>
<protein>
    <submittedName>
        <fullName evidence="4">Putative ankyrin-repeat protein</fullName>
    </submittedName>
</protein>
<evidence type="ECO:0000256" key="2">
    <source>
        <dbReference type="ARBA" id="ARBA00023043"/>
    </source>
</evidence>
<dbReference type="SMART" id="SM00248">
    <property type="entry name" value="ANK"/>
    <property type="match status" value="6"/>
</dbReference>
<dbReference type="PANTHER" id="PTHR24126:SF14">
    <property type="entry name" value="ANK_REP_REGION DOMAIN-CONTAINING PROTEIN"/>
    <property type="match status" value="1"/>
</dbReference>
<dbReference type="PROSITE" id="PS50088">
    <property type="entry name" value="ANK_REPEAT"/>
    <property type="match status" value="4"/>
</dbReference>
<organism evidence="4 5">
    <name type="scientific">Saccharomyces pastorianus</name>
    <name type="common">Lager yeast</name>
    <name type="synonym">Saccharomyces cerevisiae x Saccharomyces eubayanus</name>
    <dbReference type="NCBI Taxonomy" id="27292"/>
    <lineage>
        <taxon>Eukaryota</taxon>
        <taxon>Fungi</taxon>
        <taxon>Dikarya</taxon>
        <taxon>Ascomycota</taxon>
        <taxon>Saccharomycotina</taxon>
        <taxon>Saccharomycetes</taxon>
        <taxon>Saccharomycetales</taxon>
        <taxon>Saccharomycetaceae</taxon>
        <taxon>Saccharomyces</taxon>
    </lineage>
</organism>
<keyword evidence="1" id="KW-0677">Repeat</keyword>
<dbReference type="OrthoDB" id="539213at2759"/>
<keyword evidence="5" id="KW-1185">Reference proteome</keyword>
<reference evidence="4 5" key="1">
    <citation type="journal article" date="2019" name="BMC Genomics">
        <title>Chromosome level assembly and comparative genome analysis confirm lager-brewing yeasts originated from a single hybridization.</title>
        <authorList>
            <person name="Salazar A.N."/>
            <person name="Gorter de Vries A.R."/>
            <person name="van den Broek M."/>
            <person name="Brouwers N."/>
            <person name="de la Torre Cortes P."/>
            <person name="Kuijpers N.G.A."/>
            <person name="Daran J.G."/>
            <person name="Abeel T."/>
        </authorList>
    </citation>
    <scope>NUCLEOTIDE SEQUENCE [LARGE SCALE GENOMIC DNA]</scope>
    <source>
        <strain evidence="4 5">CBS 1483</strain>
    </source>
</reference>
<evidence type="ECO:0000313" key="4">
    <source>
        <dbReference type="EMBL" id="QID79752.1"/>
    </source>
</evidence>
<dbReference type="InterPro" id="IPR036770">
    <property type="entry name" value="Ankyrin_rpt-contain_sf"/>
</dbReference>
<dbReference type="Proteomes" id="UP000501346">
    <property type="component" value="Chromosome ScVII"/>
</dbReference>
<feature type="repeat" description="ANK" evidence="3">
    <location>
        <begin position="72"/>
        <end position="104"/>
    </location>
</feature>
<keyword evidence="2 3" id="KW-0040">ANK repeat</keyword>
<accession>A0A6C1DRU4</accession>
<evidence type="ECO:0000313" key="5">
    <source>
        <dbReference type="Proteomes" id="UP000501346"/>
    </source>
</evidence>
<dbReference type="Pfam" id="PF12796">
    <property type="entry name" value="Ank_2"/>
    <property type="match status" value="2"/>
</dbReference>
<gene>
    <name evidence="4" type="primary">NAS6_1</name>
    <name evidence="4" type="ORF">GRS66_002045</name>
</gene>
<proteinExistence type="predicted"/>